<dbReference type="EMBL" id="FR904587">
    <property type="protein sequence ID" value="CDQ67543.1"/>
    <property type="molecule type" value="Genomic_DNA"/>
</dbReference>
<evidence type="ECO:0000256" key="5">
    <source>
        <dbReference type="ARBA" id="ARBA00023136"/>
    </source>
</evidence>
<reference evidence="7" key="2">
    <citation type="submission" date="2014-03" db="EMBL/GenBank/DDBJ databases">
        <authorList>
            <person name="Genoscope - CEA"/>
        </authorList>
    </citation>
    <scope>NUCLEOTIDE SEQUENCE</scope>
</reference>
<dbReference type="Pfam" id="PF04103">
    <property type="entry name" value="CD20"/>
    <property type="match status" value="1"/>
</dbReference>
<feature type="transmembrane region" description="Helical" evidence="6">
    <location>
        <begin position="66"/>
        <end position="90"/>
    </location>
</feature>
<keyword evidence="5 6" id="KW-0472">Membrane</keyword>
<keyword evidence="4 6" id="KW-1133">Transmembrane helix</keyword>
<evidence type="ECO:0000313" key="7">
    <source>
        <dbReference type="EMBL" id="CDQ67543.1"/>
    </source>
</evidence>
<feature type="transmembrane region" description="Helical" evidence="6">
    <location>
        <begin position="96"/>
        <end position="113"/>
    </location>
</feature>
<organism evidence="7 8">
    <name type="scientific">Oncorhynchus mykiss</name>
    <name type="common">Rainbow trout</name>
    <name type="synonym">Salmo gairdneri</name>
    <dbReference type="NCBI Taxonomy" id="8022"/>
    <lineage>
        <taxon>Eukaryota</taxon>
        <taxon>Metazoa</taxon>
        <taxon>Chordata</taxon>
        <taxon>Craniata</taxon>
        <taxon>Vertebrata</taxon>
        <taxon>Euteleostomi</taxon>
        <taxon>Actinopterygii</taxon>
        <taxon>Neopterygii</taxon>
        <taxon>Teleostei</taxon>
        <taxon>Protacanthopterygii</taxon>
        <taxon>Salmoniformes</taxon>
        <taxon>Salmonidae</taxon>
        <taxon>Salmoninae</taxon>
        <taxon>Oncorhynchus</taxon>
    </lineage>
</organism>
<evidence type="ECO:0000256" key="2">
    <source>
        <dbReference type="ARBA" id="ARBA00009565"/>
    </source>
</evidence>
<comment type="subcellular location">
    <subcellularLocation>
        <location evidence="1">Membrane</location>
        <topology evidence="1">Multi-pass membrane protein</topology>
    </subcellularLocation>
</comment>
<accession>A0A060WJR9</accession>
<dbReference type="InterPro" id="IPR030417">
    <property type="entry name" value="MS4A"/>
</dbReference>
<proteinExistence type="inferred from homology"/>
<reference evidence="7" key="1">
    <citation type="journal article" date="2014" name="Nat. Commun.">
        <title>The rainbow trout genome provides novel insights into evolution after whole-genome duplication in vertebrates.</title>
        <authorList>
            <person name="Berthelot C."/>
            <person name="Brunet F."/>
            <person name="Chalopin D."/>
            <person name="Juanchich A."/>
            <person name="Bernard M."/>
            <person name="Noel B."/>
            <person name="Bento P."/>
            <person name="Da Silva C."/>
            <person name="Labadie K."/>
            <person name="Alberti A."/>
            <person name="Aury J.M."/>
            <person name="Louis A."/>
            <person name="Dehais P."/>
            <person name="Bardou P."/>
            <person name="Montfort J."/>
            <person name="Klopp C."/>
            <person name="Cabau C."/>
            <person name="Gaspin C."/>
            <person name="Thorgaard G.H."/>
            <person name="Boussaha M."/>
            <person name="Quillet E."/>
            <person name="Guyomard R."/>
            <person name="Galiana D."/>
            <person name="Bobe J."/>
            <person name="Volff J.N."/>
            <person name="Genet C."/>
            <person name="Wincker P."/>
            <person name="Jaillon O."/>
            <person name="Roest Crollius H."/>
            <person name="Guiguen Y."/>
        </authorList>
    </citation>
    <scope>NUCLEOTIDE SEQUENCE [LARGE SCALE GENOMIC DNA]</scope>
</reference>
<evidence type="ECO:0000256" key="6">
    <source>
        <dbReference type="SAM" id="Phobius"/>
    </source>
</evidence>
<evidence type="ECO:0000256" key="1">
    <source>
        <dbReference type="ARBA" id="ARBA00004141"/>
    </source>
</evidence>
<dbReference type="STRING" id="8022.A0A060WJR9"/>
<dbReference type="PaxDb" id="8022-A0A060WJR9"/>
<sequence length="268" mass="28468">MSTSITTANGIVVVSQVFHLAENDKASVPLLNVTPQIQSAPPAVPLPTTKVSEMTRVFLQLQPQSLGIVQIVLGLVCMVVNLSALLTPIMYDQFPLFMGVAFVLSGSLTVAARKGTRLSLIKGTLAVNVVSVLVALAGVAYICMLLTVKHEDGFCIETDDNYTSDSNQNRIKECTIMVRTLYTVLNGVKGLLLVLTVMELCVALTVCVFSGKSIHLRGYYSLSRGRGMVVVETGTDPTGASQASLSDSDVALLSSVEDSDTPAPPYSP</sequence>
<feature type="transmembrane region" description="Helical" evidence="6">
    <location>
        <begin position="190"/>
        <end position="209"/>
    </location>
</feature>
<dbReference type="GO" id="GO:0016020">
    <property type="term" value="C:membrane"/>
    <property type="evidence" value="ECO:0007669"/>
    <property type="project" value="UniProtKB-SubCell"/>
</dbReference>
<dbReference type="PANTHER" id="PTHR23320:SF128">
    <property type="entry name" value="MEMBRANE-SPANNING 4-DOMAINS SUBFAMILY A MEMBER 4A"/>
    <property type="match status" value="1"/>
</dbReference>
<evidence type="ECO:0008006" key="9">
    <source>
        <dbReference type="Google" id="ProtNLM"/>
    </source>
</evidence>
<comment type="similarity">
    <text evidence="2">Belongs to the MS4A family.</text>
</comment>
<feature type="transmembrane region" description="Helical" evidence="6">
    <location>
        <begin position="125"/>
        <end position="148"/>
    </location>
</feature>
<name>A0A060WJR9_ONCMY</name>
<dbReference type="AlphaFoldDB" id="A0A060WJR9"/>
<keyword evidence="3 6" id="KW-0812">Transmembrane</keyword>
<dbReference type="Proteomes" id="UP000193380">
    <property type="component" value="Unassembled WGS sequence"/>
</dbReference>
<evidence type="ECO:0000256" key="3">
    <source>
        <dbReference type="ARBA" id="ARBA00022692"/>
    </source>
</evidence>
<evidence type="ECO:0000313" key="8">
    <source>
        <dbReference type="Proteomes" id="UP000193380"/>
    </source>
</evidence>
<protein>
    <recommendedName>
        <fullName evidence="9">Membrane-spanning 4-domains subfamily A member 4A-like</fullName>
    </recommendedName>
</protein>
<evidence type="ECO:0000256" key="4">
    <source>
        <dbReference type="ARBA" id="ARBA00022989"/>
    </source>
</evidence>
<dbReference type="PANTHER" id="PTHR23320">
    <property type="entry name" value="MEMBRANE-SPANNING 4-DOMAINS SUBFAMILY A MS4A -RELATED"/>
    <property type="match status" value="1"/>
</dbReference>
<gene>
    <name evidence="7" type="ORF">GSONMT00011069001</name>
</gene>
<dbReference type="InterPro" id="IPR007237">
    <property type="entry name" value="CD20-like"/>
</dbReference>